<comment type="caution">
    <text evidence="1">The sequence shown here is derived from an EMBL/GenBank/DDBJ whole genome shotgun (WGS) entry which is preliminary data.</text>
</comment>
<keyword evidence="2" id="KW-1185">Reference proteome</keyword>
<dbReference type="PATRIC" id="fig|48936.3.peg.3747"/>
<organism evidence="1 2">
    <name type="scientific">Novosphingobium subterraneum</name>
    <dbReference type="NCBI Taxonomy" id="48936"/>
    <lineage>
        <taxon>Bacteria</taxon>
        <taxon>Pseudomonadati</taxon>
        <taxon>Pseudomonadota</taxon>
        <taxon>Alphaproteobacteria</taxon>
        <taxon>Sphingomonadales</taxon>
        <taxon>Sphingomonadaceae</taxon>
        <taxon>Novosphingobium</taxon>
    </lineage>
</organism>
<sequence>MQFREVESVLAHLIGVFPDKRPRFQARLKQLQRLKFPDGVNAGKTARTDYRAEQIFKLALVLELLQAGITPERAISFVKTWWLKIRRGIVQVRNEPRPISIVFWPKDFGGLTDAGDDEKLAWTSNGCALMTLDAADERDLLETAAVLTAQPRTVIINLSRIWHEIINGGALPESGVAEINADVAAWESDPSLMEGVI</sequence>
<dbReference type="EMBL" id="JRVC01000022">
    <property type="protein sequence ID" value="KHS43407.1"/>
    <property type="molecule type" value="Genomic_DNA"/>
</dbReference>
<evidence type="ECO:0000313" key="2">
    <source>
        <dbReference type="Proteomes" id="UP000031338"/>
    </source>
</evidence>
<dbReference type="AlphaFoldDB" id="A0A0B9A252"/>
<name>A0A0B9A252_9SPHN</name>
<accession>A0A0B9A252</accession>
<gene>
    <name evidence="1" type="ORF">NJ75_03716</name>
</gene>
<reference evidence="1 2" key="1">
    <citation type="submission" date="2014-10" db="EMBL/GenBank/DDBJ databases">
        <title>Draft genome sequence of Novosphingobium subterraneum DSM 12447.</title>
        <authorList>
            <person name="Gan H.M."/>
            <person name="Gan H.Y."/>
            <person name="Savka M.A."/>
        </authorList>
    </citation>
    <scope>NUCLEOTIDE SEQUENCE [LARGE SCALE GENOMIC DNA]</scope>
    <source>
        <strain evidence="1 2">DSM 12447</strain>
    </source>
</reference>
<evidence type="ECO:0000313" key="1">
    <source>
        <dbReference type="EMBL" id="KHS43407.1"/>
    </source>
</evidence>
<proteinExistence type="predicted"/>
<protein>
    <submittedName>
        <fullName evidence="1">Uncharacterized protein</fullName>
    </submittedName>
</protein>
<dbReference type="Proteomes" id="UP000031338">
    <property type="component" value="Unassembled WGS sequence"/>
</dbReference>
<dbReference type="STRING" id="48936.NJ75_03716"/>